<dbReference type="PROSITE" id="PS50989">
    <property type="entry name" value="COA_CT_CTER"/>
    <property type="match status" value="1"/>
</dbReference>
<gene>
    <name evidence="4" type="ORF">SacxiDRAFT_3814</name>
</gene>
<dbReference type="AlphaFoldDB" id="I0V7A3"/>
<name>I0V7A3_9PSEU</name>
<accession>I0V7A3</accession>
<evidence type="ECO:0000256" key="1">
    <source>
        <dbReference type="ARBA" id="ARBA00022679"/>
    </source>
</evidence>
<proteinExistence type="predicted"/>
<dbReference type="Proteomes" id="UP000004691">
    <property type="component" value="Unassembled WGS sequence"/>
</dbReference>
<dbReference type="GO" id="GO:0009317">
    <property type="term" value="C:acetyl-CoA carboxylase complex"/>
    <property type="evidence" value="ECO:0007669"/>
    <property type="project" value="InterPro"/>
</dbReference>
<dbReference type="PROSITE" id="PS50980">
    <property type="entry name" value="COA_CT_NTER"/>
    <property type="match status" value="1"/>
</dbReference>
<dbReference type="PANTHER" id="PTHR42995:SF5">
    <property type="entry name" value="ACETYL-COENZYME A CARBOXYLASE CARBOXYL TRANSFERASE SUBUNIT BETA, CHLOROPLASTIC"/>
    <property type="match status" value="1"/>
</dbReference>
<dbReference type="GO" id="GO:0006633">
    <property type="term" value="P:fatty acid biosynthetic process"/>
    <property type="evidence" value="ECO:0007669"/>
    <property type="project" value="InterPro"/>
</dbReference>
<dbReference type="InterPro" id="IPR029045">
    <property type="entry name" value="ClpP/crotonase-like_dom_sf"/>
</dbReference>
<protein>
    <submittedName>
        <fullName evidence="4">Acetyl-CoA carboxylase beta subunit</fullName>
    </submittedName>
</protein>
<sequence>MTRLGTAAHFLGQVLDPGTFESWDEPVVPRGDNDYLASLARARSATGVDEAVLTGRGRIEGTGVALLVSEFGFLGGSIGVNTADRLTRAIRLATERGLPIVAAPASGGTRMQEGTRAFVKMAEVARAVEQHKSSGLPYLVYLRHPTTGGVFASWGSLGQLTFAEPGALLGFLGPKVYRAVHGEDFPEGVQIAENLARNGIVDRIVPLPALRGLLATVLGHLHGGPASEGSSPAPTGVVGRLSGAGSAWQSIQLTRRPDRPGVEELLRHAAGDTVELGGSGAGVLVALTRLAGTRCVVVGHRRHPAPGPIGPTALRAARRGVILAEQFGLPLVTVIDTPGAELSAEAEEDALAGEIARCLATLTGVRVPTAAILLGQGCGGAALALTSAHTVVAAEHAWLSPLPLEGASAIVHGHPRLAADMATAQRVVAADLLADGIVDVLVGEHRLASGDVAGFCRDIATSAIAAISSQNVRS</sequence>
<evidence type="ECO:0000313" key="5">
    <source>
        <dbReference type="Proteomes" id="UP000004691"/>
    </source>
</evidence>
<keyword evidence="1" id="KW-0808">Transferase</keyword>
<dbReference type="HOGENOM" id="CLU_015486_2_1_11"/>
<dbReference type="OrthoDB" id="9772975at2"/>
<organism evidence="4 5">
    <name type="scientific">Saccharomonospora xinjiangensis XJ-54</name>
    <dbReference type="NCBI Taxonomy" id="882086"/>
    <lineage>
        <taxon>Bacteria</taxon>
        <taxon>Bacillati</taxon>
        <taxon>Actinomycetota</taxon>
        <taxon>Actinomycetes</taxon>
        <taxon>Pseudonocardiales</taxon>
        <taxon>Pseudonocardiaceae</taxon>
        <taxon>Saccharomonospora</taxon>
    </lineage>
</organism>
<dbReference type="eggNOG" id="COG0825">
    <property type="taxonomic scope" value="Bacteria"/>
</dbReference>
<dbReference type="GO" id="GO:0003989">
    <property type="term" value="F:acetyl-CoA carboxylase activity"/>
    <property type="evidence" value="ECO:0007669"/>
    <property type="project" value="InterPro"/>
</dbReference>
<dbReference type="STRING" id="882086.SacxiDRAFT_3814"/>
<dbReference type="EMBL" id="JH636049">
    <property type="protein sequence ID" value="EID56006.1"/>
    <property type="molecule type" value="Genomic_DNA"/>
</dbReference>
<dbReference type="InterPro" id="IPR000438">
    <property type="entry name" value="Acetyl_CoA_COase_Trfase_b_su"/>
</dbReference>
<evidence type="ECO:0000313" key="4">
    <source>
        <dbReference type="EMBL" id="EID56006.1"/>
    </source>
</evidence>
<dbReference type="PRINTS" id="PR01070">
    <property type="entry name" value="ACCCTRFRASEB"/>
</dbReference>
<evidence type="ECO:0000259" key="3">
    <source>
        <dbReference type="PROSITE" id="PS50989"/>
    </source>
</evidence>
<evidence type="ECO:0000259" key="2">
    <source>
        <dbReference type="PROSITE" id="PS50980"/>
    </source>
</evidence>
<dbReference type="InterPro" id="IPR034733">
    <property type="entry name" value="AcCoA_carboxyl_beta"/>
</dbReference>
<dbReference type="InterPro" id="IPR011763">
    <property type="entry name" value="COA_CT_C"/>
</dbReference>
<dbReference type="InterPro" id="IPR011762">
    <property type="entry name" value="COA_CT_N"/>
</dbReference>
<dbReference type="GO" id="GO:0016740">
    <property type="term" value="F:transferase activity"/>
    <property type="evidence" value="ECO:0007669"/>
    <property type="project" value="UniProtKB-KW"/>
</dbReference>
<dbReference type="PANTHER" id="PTHR42995">
    <property type="entry name" value="ACETYL-COENZYME A CARBOXYLASE CARBOXYL TRANSFERASE SUBUNIT BETA, CHLOROPLASTIC"/>
    <property type="match status" value="1"/>
</dbReference>
<dbReference type="Pfam" id="PF01039">
    <property type="entry name" value="Carboxyl_trans"/>
    <property type="match status" value="1"/>
</dbReference>
<dbReference type="SUPFAM" id="SSF52096">
    <property type="entry name" value="ClpP/crotonase"/>
    <property type="match status" value="2"/>
</dbReference>
<dbReference type="eggNOG" id="COG0777">
    <property type="taxonomic scope" value="Bacteria"/>
</dbReference>
<keyword evidence="5" id="KW-1185">Reference proteome</keyword>
<feature type="domain" description="CoA carboxyltransferase N-terminal" evidence="2">
    <location>
        <begin position="1"/>
        <end position="236"/>
    </location>
</feature>
<feature type="domain" description="CoA carboxyltransferase C-terminal" evidence="3">
    <location>
        <begin position="228"/>
        <end position="474"/>
    </location>
</feature>
<reference evidence="4 5" key="1">
    <citation type="submission" date="2012-01" db="EMBL/GenBank/DDBJ databases">
        <title>Improved High-Quality Draft sequence of Saccharomonospora xinjiangensis XJ-54.</title>
        <authorList>
            <consortium name="US DOE Joint Genome Institute"/>
            <person name="Lucas S."/>
            <person name="Han J."/>
            <person name="Lapidus A."/>
            <person name="Cheng J.-F."/>
            <person name="Goodwin L."/>
            <person name="Pitluck S."/>
            <person name="Peters L."/>
            <person name="Mikhailova N."/>
            <person name="Teshima H."/>
            <person name="Detter J.C."/>
            <person name="Han C."/>
            <person name="Tapia R."/>
            <person name="Land M."/>
            <person name="Hauser L."/>
            <person name="Kyrpides N."/>
            <person name="Ivanova N."/>
            <person name="Pagani I."/>
            <person name="Brambilla E.-M."/>
            <person name="Klenk H.-P."/>
            <person name="Woyke T."/>
        </authorList>
    </citation>
    <scope>NUCLEOTIDE SEQUENCE [LARGE SCALE GENOMIC DNA]</scope>
    <source>
        <strain evidence="4 5">XJ-54</strain>
    </source>
</reference>
<dbReference type="RefSeq" id="WP_006240223.1">
    <property type="nucleotide sequence ID" value="NZ_JH636049.1"/>
</dbReference>
<dbReference type="GO" id="GO:2001295">
    <property type="term" value="P:malonyl-CoA biosynthetic process"/>
    <property type="evidence" value="ECO:0007669"/>
    <property type="project" value="TreeGrafter"/>
</dbReference>
<dbReference type="Gene3D" id="3.90.226.10">
    <property type="entry name" value="2-enoyl-CoA Hydratase, Chain A, domain 1"/>
    <property type="match status" value="2"/>
</dbReference>